<feature type="region of interest" description="Disordered" evidence="2">
    <location>
        <begin position="370"/>
        <end position="396"/>
    </location>
</feature>
<dbReference type="Gene3D" id="3.40.50.1820">
    <property type="entry name" value="alpha/beta hydrolase"/>
    <property type="match status" value="1"/>
</dbReference>
<dbReference type="STRING" id="269621.A0A238FHU0"/>
<dbReference type="GO" id="GO:0015031">
    <property type="term" value="P:protein transport"/>
    <property type="evidence" value="ECO:0007669"/>
    <property type="project" value="UniProtKB-KW"/>
</dbReference>
<feature type="region of interest" description="Disordered" evidence="2">
    <location>
        <begin position="162"/>
        <end position="218"/>
    </location>
</feature>
<proteinExistence type="inferred from homology"/>
<gene>
    <name evidence="4" type="ORF">BQ2448_3388</name>
</gene>
<feature type="compositionally biased region" description="Low complexity" evidence="2">
    <location>
        <begin position="64"/>
        <end position="80"/>
    </location>
</feature>
<reference evidence="5" key="1">
    <citation type="submission" date="2016-09" db="EMBL/GenBank/DDBJ databases">
        <authorList>
            <person name="Jeantristanb JTB J.-T."/>
            <person name="Ricardo R."/>
        </authorList>
    </citation>
    <scope>NUCLEOTIDE SEQUENCE [LARGE SCALE GENOMIC DNA]</scope>
</reference>
<organism evidence="4 5">
    <name type="scientific">Microbotryum intermedium</name>
    <dbReference type="NCBI Taxonomy" id="269621"/>
    <lineage>
        <taxon>Eukaryota</taxon>
        <taxon>Fungi</taxon>
        <taxon>Dikarya</taxon>
        <taxon>Basidiomycota</taxon>
        <taxon>Pucciniomycotina</taxon>
        <taxon>Microbotryomycetes</taxon>
        <taxon>Microbotryales</taxon>
        <taxon>Microbotryaceae</taxon>
        <taxon>Microbotryum</taxon>
    </lineage>
</organism>
<protein>
    <recommendedName>
        <fullName evidence="1">GPI inositol-deacylase</fullName>
        <ecNumber evidence="1">3.1.-.-</ecNumber>
    </recommendedName>
</protein>
<dbReference type="GO" id="GO:0005789">
    <property type="term" value="C:endoplasmic reticulum membrane"/>
    <property type="evidence" value="ECO:0007669"/>
    <property type="project" value="UniProtKB-SubCell"/>
</dbReference>
<dbReference type="EC" id="3.1.-.-" evidence="1"/>
<feature type="compositionally biased region" description="Polar residues" evidence="2">
    <location>
        <begin position="189"/>
        <end position="198"/>
    </location>
</feature>
<name>A0A238FHU0_9BASI</name>
<dbReference type="InterPro" id="IPR012908">
    <property type="entry name" value="PGAP1-ab_dom-like"/>
</dbReference>
<dbReference type="SUPFAM" id="SSF53474">
    <property type="entry name" value="alpha/beta-Hydrolases"/>
    <property type="match status" value="1"/>
</dbReference>
<keyword evidence="1" id="KW-0472">Membrane</keyword>
<dbReference type="PANTHER" id="PTHR11440">
    <property type="entry name" value="LECITHIN-CHOLESTEROL ACYLTRANSFERASE-RELATED"/>
    <property type="match status" value="1"/>
</dbReference>
<comment type="similarity">
    <text evidence="1">Belongs to the GPI inositol-deacylase family.</text>
</comment>
<evidence type="ECO:0000256" key="1">
    <source>
        <dbReference type="RuleBase" id="RU365011"/>
    </source>
</evidence>
<dbReference type="EMBL" id="FMSP01000006">
    <property type="protein sequence ID" value="SCV70626.1"/>
    <property type="molecule type" value="Genomic_DNA"/>
</dbReference>
<feature type="region of interest" description="Disordered" evidence="2">
    <location>
        <begin position="47"/>
        <end position="80"/>
    </location>
</feature>
<keyword evidence="1" id="KW-0256">Endoplasmic reticulum</keyword>
<dbReference type="Proteomes" id="UP000198372">
    <property type="component" value="Unassembled WGS sequence"/>
</dbReference>
<evidence type="ECO:0000259" key="3">
    <source>
        <dbReference type="Pfam" id="PF07819"/>
    </source>
</evidence>
<dbReference type="Pfam" id="PF07819">
    <property type="entry name" value="PGAP1"/>
    <property type="match status" value="1"/>
</dbReference>
<dbReference type="InterPro" id="IPR029058">
    <property type="entry name" value="AB_hydrolase_fold"/>
</dbReference>
<feature type="region of interest" description="Disordered" evidence="2">
    <location>
        <begin position="239"/>
        <end position="263"/>
    </location>
</feature>
<evidence type="ECO:0000313" key="4">
    <source>
        <dbReference type="EMBL" id="SCV70626.1"/>
    </source>
</evidence>
<keyword evidence="1" id="KW-0653">Protein transport</keyword>
<feature type="domain" description="GPI inositol-deacylase PGAP1-like alpha/beta" evidence="3">
    <location>
        <begin position="492"/>
        <end position="541"/>
    </location>
</feature>
<sequence length="691" mass="75237">MVAPTSSVLIERTEPLPARIACIASPSSQVSVPAWLGAQLTTTPAAHCAPSHVHTDPDAPTHLSSPSPSPSSIRSRSKSYPRPILATVSSGIPSASTSTYAARHPDLSRPTSSRNAIAALAPSLATATNRSIRSASVGSLRSLLIRPDSDLTRRALQSLARLPLHGPKSRAESSTTLAPLPDTEHTPLITRSSQSDPTRQQQRQQQQNQQQQSDAAKGNMNALRWGHWWWPFSVVGPDVPTSTPSSATLEPDPEAEEQRQQEQTRSFLSYFAGEPTVDAVAQHHMSRKRADDLERDMLDLGPAVLAKISKSVGIAGRAGRIYREAEEGSPRGVMAFTSQSPDRPRSFVSNALEGPASLLSSFSIPNPFGPTQARKFSTPASDAQDSHKAGTDEDNIEPMLNQVDQEAVDDSHMDIYSVLKESYQCPKHPIVFCHGLFGFNMLGPTSIKPLQFSYWVGVKEALEGLGAEVMVAKVPASASIEERAKVLCSCIEERFSGKQVNLIGHSMGGLDGRFLITHLQPTSFTVRSLTTISTPHRGSSFADFMLEDVVEQQHLPKLLTLVETVGIPGGGRAFEDLTVSKMVKFNEETADREDVAYYSYGAEFVPTWTNVFRVPYGILLEKEGANDGLVSVQSAKWGDYQATLNNVNHLDLIGWVGKIRYGWAEWLGRPIKFKPVSFFCAVAEMLAEKGH</sequence>
<evidence type="ECO:0000313" key="5">
    <source>
        <dbReference type="Proteomes" id="UP000198372"/>
    </source>
</evidence>
<accession>A0A238FHU0</accession>
<dbReference type="OrthoDB" id="5592486at2759"/>
<feature type="compositionally biased region" description="Polar residues" evidence="2">
    <location>
        <begin position="374"/>
        <end position="383"/>
    </location>
</feature>
<feature type="compositionally biased region" description="Low complexity" evidence="2">
    <location>
        <begin position="199"/>
        <end position="212"/>
    </location>
</feature>
<dbReference type="AlphaFoldDB" id="A0A238FHU0"/>
<dbReference type="GO" id="GO:0016788">
    <property type="term" value="F:hydrolase activity, acting on ester bonds"/>
    <property type="evidence" value="ECO:0007669"/>
    <property type="project" value="InterPro"/>
</dbReference>
<evidence type="ECO:0000256" key="2">
    <source>
        <dbReference type="SAM" id="MobiDB-lite"/>
    </source>
</evidence>
<keyword evidence="1" id="KW-0813">Transport</keyword>
<keyword evidence="5" id="KW-1185">Reference proteome</keyword>
<comment type="function">
    <text evidence="1">Involved in inositol deacylation of GPI-anchored proteins which plays important roles in the quality control and ER-associated degradation of GPI-anchored proteins.</text>
</comment>
<keyword evidence="1" id="KW-0378">Hydrolase</keyword>
<comment type="subcellular location">
    <subcellularLocation>
        <location evidence="1">Endoplasmic reticulum membrane</location>
    </subcellularLocation>
</comment>